<comment type="caution">
    <text evidence="2">The sequence shown here is derived from an EMBL/GenBank/DDBJ whole genome shotgun (WGS) entry which is preliminary data.</text>
</comment>
<keyword evidence="3" id="KW-1185">Reference proteome</keyword>
<gene>
    <name evidence="2" type="ORF">GWK47_026747</name>
</gene>
<reference evidence="2" key="1">
    <citation type="submission" date="2020-07" db="EMBL/GenBank/DDBJ databases">
        <title>The High-quality genome of the commercially important snow crab, Chionoecetes opilio.</title>
        <authorList>
            <person name="Jeong J.-H."/>
            <person name="Ryu S."/>
        </authorList>
    </citation>
    <scope>NUCLEOTIDE SEQUENCE</scope>
    <source>
        <strain evidence="2">MADBK_172401_WGS</strain>
        <tissue evidence="2">Digestive gland</tissue>
    </source>
</reference>
<feature type="chain" id="PRO_5035157448" evidence="1">
    <location>
        <begin position="18"/>
        <end position="512"/>
    </location>
</feature>
<name>A0A8J8WA20_CHIOP</name>
<dbReference type="PANTHER" id="PTHR39960">
    <property type="entry name" value="LD34147P"/>
    <property type="match status" value="1"/>
</dbReference>
<proteinExistence type="predicted"/>
<dbReference type="PROSITE" id="PS51257">
    <property type="entry name" value="PROKAR_LIPOPROTEIN"/>
    <property type="match status" value="1"/>
</dbReference>
<dbReference type="OrthoDB" id="8190635at2759"/>
<evidence type="ECO:0000256" key="1">
    <source>
        <dbReference type="SAM" id="SignalP"/>
    </source>
</evidence>
<dbReference type="AlphaFoldDB" id="A0A8J8WA20"/>
<dbReference type="GO" id="GO:0005886">
    <property type="term" value="C:plasma membrane"/>
    <property type="evidence" value="ECO:0007669"/>
    <property type="project" value="TreeGrafter"/>
</dbReference>
<keyword evidence="1" id="KW-0732">Signal</keyword>
<dbReference type="EMBL" id="JACEEZ010025955">
    <property type="protein sequence ID" value="KAG0695891.1"/>
    <property type="molecule type" value="Genomic_DNA"/>
</dbReference>
<dbReference type="Proteomes" id="UP000770661">
    <property type="component" value="Unassembled WGS sequence"/>
</dbReference>
<protein>
    <submittedName>
        <fullName evidence="2">Uncharacterized protein</fullName>
    </submittedName>
</protein>
<evidence type="ECO:0000313" key="3">
    <source>
        <dbReference type="Proteomes" id="UP000770661"/>
    </source>
</evidence>
<dbReference type="PANTHER" id="PTHR39960:SF1">
    <property type="entry name" value="LD34147P"/>
    <property type="match status" value="1"/>
</dbReference>
<organism evidence="2 3">
    <name type="scientific">Chionoecetes opilio</name>
    <name type="common">Atlantic snow crab</name>
    <name type="synonym">Cancer opilio</name>
    <dbReference type="NCBI Taxonomy" id="41210"/>
    <lineage>
        <taxon>Eukaryota</taxon>
        <taxon>Metazoa</taxon>
        <taxon>Ecdysozoa</taxon>
        <taxon>Arthropoda</taxon>
        <taxon>Crustacea</taxon>
        <taxon>Multicrustacea</taxon>
        <taxon>Malacostraca</taxon>
        <taxon>Eumalacostraca</taxon>
        <taxon>Eucarida</taxon>
        <taxon>Decapoda</taxon>
        <taxon>Pleocyemata</taxon>
        <taxon>Brachyura</taxon>
        <taxon>Eubrachyura</taxon>
        <taxon>Majoidea</taxon>
        <taxon>Majidae</taxon>
        <taxon>Chionoecetes</taxon>
    </lineage>
</organism>
<evidence type="ECO:0000313" key="2">
    <source>
        <dbReference type="EMBL" id="KAG0695891.1"/>
    </source>
</evidence>
<accession>A0A8J8WA20</accession>
<feature type="signal peptide" evidence="1">
    <location>
        <begin position="1"/>
        <end position="17"/>
    </location>
</feature>
<sequence>MWARSCTLLLAWAASLGSCVPRGNDEPLRRIPREQPVFGITHLDIRDSILGLGRTIKSVASKLNRHEAREAQLGASTTATLDALTAHHQDTSMGVQAVARQLAKTEERLLSIEALIQTTDERQRMMLGQITQGLDRLLAQQPALETLPPLPPLPDAPGGGGAVDLAVLKVVKKLNRKVSGVELLLQRDMRAVSNEVKIVGQSLGEHMNQLKGRHDRLQNQLGTGHELTQTTLHQLSETLTASTAAIQEQVQSVGGGCGDSEDDGEVSGSCLEALTHHSRQQEETLTSLKEETQQSLDEHLATLQTVLLETYAGQNLLNASVDHLTKSLGQATIHTQDSLGKMTSEVLEAVKEDVNNTVTSLERKLHDDNVIIMDMLDDRASQAENLQNTVLENYSDLSAEITSLKKVEQVMIHTADSVLDTKRSIEFGIQQIILELGEIVKSSGSIINSTLSDQINNISFNILRNQTSALTNMTAKMEQEISQVWRQIGIMYQQMSQSADILDQLRTPPRST</sequence>